<accession>G5IDY5</accession>
<reference evidence="6 7" key="1">
    <citation type="submission" date="2011-08" db="EMBL/GenBank/DDBJ databases">
        <title>The Genome Sequence of Clostridium hathewayi WAL-18680.</title>
        <authorList>
            <consortium name="The Broad Institute Genome Sequencing Platform"/>
            <person name="Earl A."/>
            <person name="Ward D."/>
            <person name="Feldgarden M."/>
            <person name="Gevers D."/>
            <person name="Finegold S.M."/>
            <person name="Summanen P.H."/>
            <person name="Molitoris D.R."/>
            <person name="Song M."/>
            <person name="Daigneault M."/>
            <person name="Allen-Vercoe E."/>
            <person name="Young S.K."/>
            <person name="Zeng Q."/>
            <person name="Gargeya S."/>
            <person name="Fitzgerald M."/>
            <person name="Haas B."/>
            <person name="Abouelleil A."/>
            <person name="Alvarado L."/>
            <person name="Arachchi H.M."/>
            <person name="Berlin A."/>
            <person name="Brown A."/>
            <person name="Chapman S.B."/>
            <person name="Chen Z."/>
            <person name="Dunbar C."/>
            <person name="Freedman E."/>
            <person name="Gearin G."/>
            <person name="Gellesch M."/>
            <person name="Goldberg J."/>
            <person name="Griggs A."/>
            <person name="Gujja S."/>
            <person name="Heiman D."/>
            <person name="Howarth C."/>
            <person name="Larson L."/>
            <person name="Lui A."/>
            <person name="MacDonald P.J.P."/>
            <person name="Montmayeur A."/>
            <person name="Murphy C."/>
            <person name="Neiman D."/>
            <person name="Pearson M."/>
            <person name="Priest M."/>
            <person name="Roberts A."/>
            <person name="Saif S."/>
            <person name="Shea T."/>
            <person name="Shenoy N."/>
            <person name="Sisk P."/>
            <person name="Stolte C."/>
            <person name="Sykes S."/>
            <person name="Wortman J."/>
            <person name="Nusbaum C."/>
            <person name="Birren B."/>
        </authorList>
    </citation>
    <scope>NUCLEOTIDE SEQUENCE [LARGE SCALE GENOMIC DNA]</scope>
    <source>
        <strain evidence="6 7">WAL-18680</strain>
    </source>
</reference>
<evidence type="ECO:0000256" key="1">
    <source>
        <dbReference type="ARBA" id="ARBA00023015"/>
    </source>
</evidence>
<dbReference type="PATRIC" id="fig|742737.3.peg.1737"/>
<keyword evidence="3" id="KW-0804">Transcription</keyword>
<dbReference type="OrthoDB" id="3176638at2"/>
<evidence type="ECO:0000259" key="5">
    <source>
        <dbReference type="PROSITE" id="PS51063"/>
    </source>
</evidence>
<evidence type="ECO:0000256" key="2">
    <source>
        <dbReference type="ARBA" id="ARBA00023125"/>
    </source>
</evidence>
<gene>
    <name evidence="6" type="ORF">HMPREF9473_01712</name>
</gene>
<dbReference type="EMBL" id="ADLN01000027">
    <property type="protein sequence ID" value="EHI60323.1"/>
    <property type="molecule type" value="Genomic_DNA"/>
</dbReference>
<sequence>MEYYQEKLFFKISKEEFESMRVCLSAREMTFHSGDTIVSFGSGKKHVGILASGLASTVRYELNGSRTILERLGPQDIFGEVFSFQNTQYESMSVICDKDCSVLFFDYDHILSPCSKVCPCHQQLIQNMLQILSEKAILLGERVEVLSKRSIREKLVCYFFHLAEKAGSNQLTIPFTMVDLADYLSVDRSAMTRELKKMKDSGLIAMEHRHVTLLSPDAIINSLS</sequence>
<dbReference type="CDD" id="cd00038">
    <property type="entry name" value="CAP_ED"/>
    <property type="match status" value="1"/>
</dbReference>
<dbReference type="InterPro" id="IPR000595">
    <property type="entry name" value="cNMP-bd_dom"/>
</dbReference>
<dbReference type="SUPFAM" id="SSF51206">
    <property type="entry name" value="cAMP-binding domain-like"/>
    <property type="match status" value="1"/>
</dbReference>
<evidence type="ECO:0000256" key="3">
    <source>
        <dbReference type="ARBA" id="ARBA00023163"/>
    </source>
</evidence>
<evidence type="ECO:0008006" key="8">
    <source>
        <dbReference type="Google" id="ProtNLM"/>
    </source>
</evidence>
<dbReference type="Gene3D" id="2.60.120.10">
    <property type="entry name" value="Jelly Rolls"/>
    <property type="match status" value="1"/>
</dbReference>
<dbReference type="InterPro" id="IPR012318">
    <property type="entry name" value="HTH_CRP"/>
</dbReference>
<dbReference type="PROSITE" id="PS50042">
    <property type="entry name" value="CNMP_BINDING_3"/>
    <property type="match status" value="1"/>
</dbReference>
<organism evidence="6 7">
    <name type="scientific">Hungatella hathewayi WAL-18680</name>
    <dbReference type="NCBI Taxonomy" id="742737"/>
    <lineage>
        <taxon>Bacteria</taxon>
        <taxon>Bacillati</taxon>
        <taxon>Bacillota</taxon>
        <taxon>Clostridia</taxon>
        <taxon>Lachnospirales</taxon>
        <taxon>Lachnospiraceae</taxon>
        <taxon>Hungatella</taxon>
    </lineage>
</organism>
<dbReference type="GO" id="GO:0003677">
    <property type="term" value="F:DNA binding"/>
    <property type="evidence" value="ECO:0007669"/>
    <property type="project" value="UniProtKB-KW"/>
</dbReference>
<evidence type="ECO:0000313" key="7">
    <source>
        <dbReference type="Proteomes" id="UP000005384"/>
    </source>
</evidence>
<evidence type="ECO:0000259" key="4">
    <source>
        <dbReference type="PROSITE" id="PS50042"/>
    </source>
</evidence>
<dbReference type="Pfam" id="PF00027">
    <property type="entry name" value="cNMP_binding"/>
    <property type="match status" value="1"/>
</dbReference>
<dbReference type="SMART" id="SM00419">
    <property type="entry name" value="HTH_CRP"/>
    <property type="match status" value="1"/>
</dbReference>
<comment type="caution">
    <text evidence="6">The sequence shown here is derived from an EMBL/GenBank/DDBJ whole genome shotgun (WGS) entry which is preliminary data.</text>
</comment>
<keyword evidence="7" id="KW-1185">Reference proteome</keyword>
<feature type="domain" description="Cyclic nucleotide-binding" evidence="4">
    <location>
        <begin position="8"/>
        <end position="106"/>
    </location>
</feature>
<keyword evidence="2" id="KW-0238">DNA-binding</keyword>
<protein>
    <recommendedName>
        <fullName evidence="8">Cyclic nucleotide-binding domain-containing protein</fullName>
    </recommendedName>
</protein>
<dbReference type="AlphaFoldDB" id="G5IDY5"/>
<dbReference type="SUPFAM" id="SSF46785">
    <property type="entry name" value="Winged helix' DNA-binding domain"/>
    <property type="match status" value="1"/>
</dbReference>
<dbReference type="InterPro" id="IPR018490">
    <property type="entry name" value="cNMP-bd_dom_sf"/>
</dbReference>
<proteinExistence type="predicted"/>
<dbReference type="GO" id="GO:0006355">
    <property type="term" value="P:regulation of DNA-templated transcription"/>
    <property type="evidence" value="ECO:0007669"/>
    <property type="project" value="InterPro"/>
</dbReference>
<dbReference type="Proteomes" id="UP000005384">
    <property type="component" value="Unassembled WGS sequence"/>
</dbReference>
<dbReference type="HOGENOM" id="CLU_075053_4_1_9"/>
<evidence type="ECO:0000313" key="6">
    <source>
        <dbReference type="EMBL" id="EHI60323.1"/>
    </source>
</evidence>
<feature type="domain" description="HTH crp-type" evidence="5">
    <location>
        <begin position="149"/>
        <end position="217"/>
    </location>
</feature>
<dbReference type="RefSeq" id="WP_006779695.1">
    <property type="nucleotide sequence ID" value="NZ_CP040506.1"/>
</dbReference>
<dbReference type="InterPro" id="IPR036390">
    <property type="entry name" value="WH_DNA-bd_sf"/>
</dbReference>
<dbReference type="PROSITE" id="PS51063">
    <property type="entry name" value="HTH_CRP_2"/>
    <property type="match status" value="1"/>
</dbReference>
<dbReference type="Pfam" id="PF13545">
    <property type="entry name" value="HTH_Crp_2"/>
    <property type="match status" value="1"/>
</dbReference>
<name>G5IDY5_9FIRM</name>
<dbReference type="InterPro" id="IPR014710">
    <property type="entry name" value="RmlC-like_jellyroll"/>
</dbReference>
<keyword evidence="1" id="KW-0805">Transcription regulation</keyword>